<keyword evidence="4" id="KW-0547">Nucleotide-binding</keyword>
<feature type="region of interest" description="Disordered" evidence="2">
    <location>
        <begin position="85"/>
        <end position="106"/>
    </location>
</feature>
<sequence>MKTHGIRLDTGPSDQAVFDKRPEAVAHARDFARAFVRRLRPAVGTQDAASVELAVSELVTNVVRHARGTSCALRLRAQPDGIAVVVGDADPRPPRERTPDLAGGTGGFGWPMVQHMAKAVTVTVGPNGKTIRALLPR</sequence>
<dbReference type="Proteomes" id="UP001501637">
    <property type="component" value="Unassembled WGS sequence"/>
</dbReference>
<evidence type="ECO:0000256" key="2">
    <source>
        <dbReference type="SAM" id="MobiDB-lite"/>
    </source>
</evidence>
<keyword evidence="1" id="KW-0808">Transferase</keyword>
<dbReference type="InterPro" id="IPR036890">
    <property type="entry name" value="HATPase_C_sf"/>
</dbReference>
<name>A0ABP6NMS5_9ACTN</name>
<dbReference type="InterPro" id="IPR050267">
    <property type="entry name" value="Anti-sigma-factor_SerPK"/>
</dbReference>
<dbReference type="InterPro" id="IPR003594">
    <property type="entry name" value="HATPase_dom"/>
</dbReference>
<dbReference type="EMBL" id="BAAAUG010000220">
    <property type="protein sequence ID" value="GAA3151480.1"/>
    <property type="molecule type" value="Genomic_DNA"/>
</dbReference>
<gene>
    <name evidence="4" type="ORF">GCM10010449_82240</name>
</gene>
<evidence type="ECO:0000259" key="3">
    <source>
        <dbReference type="Pfam" id="PF13581"/>
    </source>
</evidence>
<dbReference type="PANTHER" id="PTHR35526:SF3">
    <property type="entry name" value="ANTI-SIGMA-F FACTOR RSBW"/>
    <property type="match status" value="1"/>
</dbReference>
<feature type="compositionally biased region" description="Basic and acidic residues" evidence="2">
    <location>
        <begin position="89"/>
        <end position="99"/>
    </location>
</feature>
<protein>
    <submittedName>
        <fullName evidence="4">ATP-binding protein</fullName>
    </submittedName>
</protein>
<reference evidence="5" key="1">
    <citation type="journal article" date="2019" name="Int. J. Syst. Evol. Microbiol.">
        <title>The Global Catalogue of Microorganisms (GCM) 10K type strain sequencing project: providing services to taxonomists for standard genome sequencing and annotation.</title>
        <authorList>
            <consortium name="The Broad Institute Genomics Platform"/>
            <consortium name="The Broad Institute Genome Sequencing Center for Infectious Disease"/>
            <person name="Wu L."/>
            <person name="Ma J."/>
        </authorList>
    </citation>
    <scope>NUCLEOTIDE SEQUENCE [LARGE SCALE GENOMIC DNA]</scope>
    <source>
        <strain evidence="5">JCM 9092</strain>
    </source>
</reference>
<feature type="domain" description="Histidine kinase/HSP90-like ATPase" evidence="3">
    <location>
        <begin position="20"/>
        <end position="133"/>
    </location>
</feature>
<keyword evidence="1" id="KW-0723">Serine/threonine-protein kinase</keyword>
<accession>A0ABP6NMS5</accession>
<keyword evidence="1" id="KW-0418">Kinase</keyword>
<dbReference type="RefSeq" id="WP_344530505.1">
    <property type="nucleotide sequence ID" value="NZ_BAAAUG010000220.1"/>
</dbReference>
<proteinExistence type="predicted"/>
<organism evidence="4 5">
    <name type="scientific">Streptomyces rectiviolaceus</name>
    <dbReference type="NCBI Taxonomy" id="332591"/>
    <lineage>
        <taxon>Bacteria</taxon>
        <taxon>Bacillati</taxon>
        <taxon>Actinomycetota</taxon>
        <taxon>Actinomycetes</taxon>
        <taxon>Kitasatosporales</taxon>
        <taxon>Streptomycetaceae</taxon>
        <taxon>Streptomyces</taxon>
    </lineage>
</organism>
<evidence type="ECO:0000313" key="4">
    <source>
        <dbReference type="EMBL" id="GAA3151480.1"/>
    </source>
</evidence>
<dbReference type="Pfam" id="PF13581">
    <property type="entry name" value="HATPase_c_2"/>
    <property type="match status" value="1"/>
</dbReference>
<keyword evidence="5" id="KW-1185">Reference proteome</keyword>
<keyword evidence="4" id="KW-0067">ATP-binding</keyword>
<dbReference type="CDD" id="cd16936">
    <property type="entry name" value="HATPase_RsbW-like"/>
    <property type="match status" value="1"/>
</dbReference>
<dbReference type="SUPFAM" id="SSF55874">
    <property type="entry name" value="ATPase domain of HSP90 chaperone/DNA topoisomerase II/histidine kinase"/>
    <property type="match status" value="1"/>
</dbReference>
<evidence type="ECO:0000256" key="1">
    <source>
        <dbReference type="ARBA" id="ARBA00022527"/>
    </source>
</evidence>
<comment type="caution">
    <text evidence="4">The sequence shown here is derived from an EMBL/GenBank/DDBJ whole genome shotgun (WGS) entry which is preliminary data.</text>
</comment>
<dbReference type="Gene3D" id="3.30.565.10">
    <property type="entry name" value="Histidine kinase-like ATPase, C-terminal domain"/>
    <property type="match status" value="1"/>
</dbReference>
<dbReference type="PANTHER" id="PTHR35526">
    <property type="entry name" value="ANTI-SIGMA-F FACTOR RSBW-RELATED"/>
    <property type="match status" value="1"/>
</dbReference>
<dbReference type="GO" id="GO:0005524">
    <property type="term" value="F:ATP binding"/>
    <property type="evidence" value="ECO:0007669"/>
    <property type="project" value="UniProtKB-KW"/>
</dbReference>
<evidence type="ECO:0000313" key="5">
    <source>
        <dbReference type="Proteomes" id="UP001501637"/>
    </source>
</evidence>